<evidence type="ECO:0000313" key="1">
    <source>
        <dbReference type="EMBL" id="AMW35787.1"/>
    </source>
</evidence>
<dbReference type="GO" id="GO:0006508">
    <property type="term" value="P:proteolysis"/>
    <property type="evidence" value="ECO:0007669"/>
    <property type="project" value="InterPro"/>
</dbReference>
<reference evidence="1 2" key="1">
    <citation type="submission" date="2016-02" db="EMBL/GenBank/DDBJ databases">
        <title>Complete Genome of H5569, the type strain of the newly described species Haematospirillium jordaniae.</title>
        <authorList>
            <person name="Nicholson A.C."/>
            <person name="Humrighouse B.W."/>
            <person name="Loparov V."/>
            <person name="McQuiston J.R."/>
        </authorList>
    </citation>
    <scope>NUCLEOTIDE SEQUENCE [LARGE SCALE GENOMIC DNA]</scope>
    <source>
        <strain evidence="1 2">H5569</strain>
        <plasmid evidence="2">Plasmid unnamed 2</plasmid>
    </source>
</reference>
<keyword evidence="1" id="KW-0614">Plasmid</keyword>
<dbReference type="GO" id="GO:0004252">
    <property type="term" value="F:serine-type endopeptidase activity"/>
    <property type="evidence" value="ECO:0007669"/>
    <property type="project" value="InterPro"/>
</dbReference>
<dbReference type="SUPFAM" id="SSF50494">
    <property type="entry name" value="Trypsin-like serine proteases"/>
    <property type="match status" value="1"/>
</dbReference>
<gene>
    <name evidence="1" type="ORF">AY555_10430</name>
</gene>
<sequence length="297" mass="31262">MVTRRVVCFLQLILGTFYLWSLSAGHVIAQDRATLERYLHEVRALLQTDLCTHEDDARSLLARSPVSQLSNPVSMPEGSLAQRLKQAVVMVVTPTDSGSGFFVDKHHIVTNYHVVSSSSSEGVFVAGPGSAGIQRAEIIATLSGKGETASDFALLKVNGPPSPGFLPLAESAAELEHVIAAGFPALVLGNDVGFRRFMKGDLSTLPDVILSRGSIMAIQNRKTAAPSIAHSASISGGSSGGPLVDACGRAIGINTFIRVDVKQASNTGYAIPAGPLIQFLKKQGIQPTIQTTPCTSS</sequence>
<evidence type="ECO:0008006" key="3">
    <source>
        <dbReference type="Google" id="ProtNLM"/>
    </source>
</evidence>
<protein>
    <recommendedName>
        <fullName evidence="3">Serine protease</fullName>
    </recommendedName>
</protein>
<dbReference type="Proteomes" id="UP000076066">
    <property type="component" value="Plasmid unnamed 2"/>
</dbReference>
<evidence type="ECO:0000313" key="2">
    <source>
        <dbReference type="Proteomes" id="UP000076066"/>
    </source>
</evidence>
<dbReference type="PANTHER" id="PTHR43019:SF23">
    <property type="entry name" value="PROTEASE DO-LIKE 5, CHLOROPLASTIC"/>
    <property type="match status" value="1"/>
</dbReference>
<dbReference type="KEGG" id="hjo:AY555_10430"/>
<organism evidence="1 2">
    <name type="scientific">Haematospirillum jordaniae</name>
    <dbReference type="NCBI Taxonomy" id="1549855"/>
    <lineage>
        <taxon>Bacteria</taxon>
        <taxon>Pseudomonadati</taxon>
        <taxon>Pseudomonadota</taxon>
        <taxon>Alphaproteobacteria</taxon>
        <taxon>Rhodospirillales</taxon>
        <taxon>Novispirillaceae</taxon>
        <taxon>Haematospirillum</taxon>
    </lineage>
</organism>
<dbReference type="Gene3D" id="2.40.10.10">
    <property type="entry name" value="Trypsin-like serine proteases"/>
    <property type="match status" value="2"/>
</dbReference>
<name>A0A143DGE4_9PROT</name>
<dbReference type="InterPro" id="IPR009003">
    <property type="entry name" value="Peptidase_S1_PA"/>
</dbReference>
<dbReference type="AlphaFoldDB" id="A0A143DGE4"/>
<dbReference type="GeneID" id="53317566"/>
<geneLocation type="plasmid" evidence="1 2">
    <name>unnamed 2</name>
</geneLocation>
<dbReference type="InterPro" id="IPR043504">
    <property type="entry name" value="Peptidase_S1_PA_chymotrypsin"/>
</dbReference>
<dbReference type="InterPro" id="IPR001940">
    <property type="entry name" value="Peptidase_S1C"/>
</dbReference>
<dbReference type="PANTHER" id="PTHR43019">
    <property type="entry name" value="SERINE ENDOPROTEASE DEGS"/>
    <property type="match status" value="1"/>
</dbReference>
<dbReference type="EMBL" id="CP014527">
    <property type="protein sequence ID" value="AMW35787.1"/>
    <property type="molecule type" value="Genomic_DNA"/>
</dbReference>
<proteinExistence type="predicted"/>
<keyword evidence="2" id="KW-1185">Reference proteome</keyword>
<dbReference type="Pfam" id="PF13365">
    <property type="entry name" value="Trypsin_2"/>
    <property type="match status" value="1"/>
</dbReference>
<dbReference type="PRINTS" id="PR00834">
    <property type="entry name" value="PROTEASES2C"/>
</dbReference>
<accession>A0A143DGE4</accession>
<dbReference type="OrthoDB" id="9766361at2"/>
<dbReference type="RefSeq" id="WP_066137077.1">
    <property type="nucleotide sequence ID" value="NZ_CP014527.1"/>
</dbReference>